<gene>
    <name evidence="3" type="primary">fadM</name>
    <name evidence="3" type="ORF">LMG26690_03285</name>
</gene>
<dbReference type="GO" id="GO:0004657">
    <property type="term" value="F:proline dehydrogenase activity"/>
    <property type="evidence" value="ECO:0007669"/>
    <property type="project" value="UniProtKB-EC"/>
</dbReference>
<dbReference type="Gene3D" id="3.20.20.220">
    <property type="match status" value="1"/>
</dbReference>
<reference evidence="3 4" key="1">
    <citation type="submission" date="2020-04" db="EMBL/GenBank/DDBJ databases">
        <authorList>
            <person name="De Canck E."/>
        </authorList>
    </citation>
    <scope>NUCLEOTIDE SEQUENCE [LARGE SCALE GENOMIC DNA]</scope>
    <source>
        <strain evidence="3 4">LMG 26690</strain>
    </source>
</reference>
<dbReference type="InterPro" id="IPR015659">
    <property type="entry name" value="Proline_oxidase"/>
</dbReference>
<protein>
    <submittedName>
        <fullName evidence="3">Proline dehydrogenase 1</fullName>
        <ecNumber evidence="3">1.5.5.2</ecNumber>
    </submittedName>
</protein>
<evidence type="ECO:0000313" key="3">
    <source>
        <dbReference type="EMBL" id="CAB3712508.1"/>
    </source>
</evidence>
<keyword evidence="4" id="KW-1185">Reference proteome</keyword>
<dbReference type="Proteomes" id="UP000494214">
    <property type="component" value="Unassembled WGS sequence"/>
</dbReference>
<name>A0A6S7A8E2_9BURK</name>
<dbReference type="SUPFAM" id="SSF51730">
    <property type="entry name" value="FAD-linked oxidoreductase"/>
    <property type="match status" value="1"/>
</dbReference>
<dbReference type="InterPro" id="IPR002872">
    <property type="entry name" value="Proline_DH_dom"/>
</dbReference>
<dbReference type="EC" id="1.5.5.2" evidence="3"/>
<dbReference type="InterPro" id="IPR029041">
    <property type="entry name" value="FAD-linked_oxidoreductase-like"/>
</dbReference>
<dbReference type="PANTHER" id="PTHR13914">
    <property type="entry name" value="PROLINE OXIDASE"/>
    <property type="match status" value="1"/>
</dbReference>
<accession>A0A6S7A8E2</accession>
<sequence length="319" mass="35618">MSIFQKTTIALARSPAVGHMMRAMAARTSLARRFVGGADVDEAVRTAEKLREAHGIRASLFYLGEYVADRAAIDHNVCQAVDACRALAAAGLDVHVSVDPTAIGYMRDDTLGEENARRIGTAVQRFGGQGCDWLVLDMEDSSIRDRTCTLHRTLLEAGIPAGLTLQARRRRTPEDLAWAIRQRTSLRLVKGAFPERELDHAGRARIDQAYLDAASIMLSREARDSGFYPVFGTHDDRLAGAIIDLARERGWPAGSFEFEMLYGVRPDWQIALRRLGYNVRVYLPFGADWWPYAIRRVGENPRNAWLLARSLKADGHYFG</sequence>
<dbReference type="AlphaFoldDB" id="A0A6S7A8E2"/>
<evidence type="ECO:0000256" key="1">
    <source>
        <dbReference type="ARBA" id="ARBA00023002"/>
    </source>
</evidence>
<dbReference type="PANTHER" id="PTHR13914:SF0">
    <property type="entry name" value="PROLINE DEHYDROGENASE 1, MITOCHONDRIAL"/>
    <property type="match status" value="1"/>
</dbReference>
<evidence type="ECO:0000259" key="2">
    <source>
        <dbReference type="Pfam" id="PF01619"/>
    </source>
</evidence>
<dbReference type="RefSeq" id="WP_175124066.1">
    <property type="nucleotide sequence ID" value="NZ_CADIJM010000006.1"/>
</dbReference>
<feature type="domain" description="Proline dehydrogenase" evidence="2">
    <location>
        <begin position="44"/>
        <end position="304"/>
    </location>
</feature>
<keyword evidence="1 3" id="KW-0560">Oxidoreductase</keyword>
<dbReference type="GO" id="GO:0006562">
    <property type="term" value="P:L-proline catabolic process"/>
    <property type="evidence" value="ECO:0007669"/>
    <property type="project" value="InterPro"/>
</dbReference>
<dbReference type="Pfam" id="PF01619">
    <property type="entry name" value="Pro_dh"/>
    <property type="match status" value="1"/>
</dbReference>
<proteinExistence type="predicted"/>
<organism evidence="3 4">
    <name type="scientific">Achromobacter animicus</name>
    <dbReference type="NCBI Taxonomy" id="1389935"/>
    <lineage>
        <taxon>Bacteria</taxon>
        <taxon>Pseudomonadati</taxon>
        <taxon>Pseudomonadota</taxon>
        <taxon>Betaproteobacteria</taxon>
        <taxon>Burkholderiales</taxon>
        <taxon>Alcaligenaceae</taxon>
        <taxon>Achromobacter</taxon>
    </lineage>
</organism>
<evidence type="ECO:0000313" key="4">
    <source>
        <dbReference type="Proteomes" id="UP000494214"/>
    </source>
</evidence>
<dbReference type="EMBL" id="CADIJM010000006">
    <property type="protein sequence ID" value="CAB3712508.1"/>
    <property type="molecule type" value="Genomic_DNA"/>
</dbReference>